<feature type="domain" description="DUF3533" evidence="3">
    <location>
        <begin position="143"/>
        <end position="508"/>
    </location>
</feature>
<dbReference type="PANTHER" id="PTHR34814">
    <property type="entry name" value="NITROSOGUANIDINE RESISTANCE PROTEIN SNG1"/>
    <property type="match status" value="1"/>
</dbReference>
<dbReference type="InterPro" id="IPR022703">
    <property type="entry name" value="DUF3533"/>
</dbReference>
<organism evidence="4 5">
    <name type="scientific">Cryptococcus wingfieldii CBS 7118</name>
    <dbReference type="NCBI Taxonomy" id="1295528"/>
    <lineage>
        <taxon>Eukaryota</taxon>
        <taxon>Fungi</taxon>
        <taxon>Dikarya</taxon>
        <taxon>Basidiomycota</taxon>
        <taxon>Agaricomycotina</taxon>
        <taxon>Tremellomycetes</taxon>
        <taxon>Tremellales</taxon>
        <taxon>Cryptococcaceae</taxon>
        <taxon>Cryptococcus</taxon>
    </lineage>
</organism>
<keyword evidence="2" id="KW-0812">Transmembrane</keyword>
<dbReference type="RefSeq" id="XP_019030893.1">
    <property type="nucleotide sequence ID" value="XM_019177312.1"/>
</dbReference>
<dbReference type="PANTHER" id="PTHR34814:SF1">
    <property type="entry name" value="NITROSOGUANIDINE RESISTANCE PROTEIN SNG1"/>
    <property type="match status" value="1"/>
</dbReference>
<feature type="transmembrane region" description="Helical" evidence="2">
    <location>
        <begin position="138"/>
        <end position="158"/>
    </location>
</feature>
<dbReference type="GO" id="GO:0016020">
    <property type="term" value="C:membrane"/>
    <property type="evidence" value="ECO:0007669"/>
    <property type="project" value="TreeGrafter"/>
</dbReference>
<gene>
    <name evidence="4" type="ORF">L198_05221</name>
</gene>
<dbReference type="InterPro" id="IPR053001">
    <property type="entry name" value="MNNG_permease-like"/>
</dbReference>
<evidence type="ECO:0000256" key="2">
    <source>
        <dbReference type="SAM" id="Phobius"/>
    </source>
</evidence>
<dbReference type="Pfam" id="PF12051">
    <property type="entry name" value="DUF3533"/>
    <property type="match status" value="1"/>
</dbReference>
<evidence type="ECO:0000313" key="5">
    <source>
        <dbReference type="Proteomes" id="UP000094819"/>
    </source>
</evidence>
<evidence type="ECO:0000259" key="3">
    <source>
        <dbReference type="Pfam" id="PF12051"/>
    </source>
</evidence>
<dbReference type="OrthoDB" id="2140105at2759"/>
<evidence type="ECO:0000256" key="1">
    <source>
        <dbReference type="SAM" id="MobiDB-lite"/>
    </source>
</evidence>
<feature type="transmembrane region" description="Helical" evidence="2">
    <location>
        <begin position="372"/>
        <end position="393"/>
    </location>
</feature>
<keyword evidence="5" id="KW-1185">Reference proteome</keyword>
<feature type="transmembrane region" description="Helical" evidence="2">
    <location>
        <begin position="405"/>
        <end position="428"/>
    </location>
</feature>
<sequence>MSTPPSTTPTANNSAPISRTPSLASPMATNTYPTGPSAPEPYAPNSEEYGEEERIRSRAGTGQSASGRTLNSSSAEGSSGEKNAYESSKAGEYQSSEAANDSGLVNGAGAPGGKGPRKFAHNFWDPEMAKFRGIAFKILGMTVVITTLVVWLCLPVYWGSLWKANRYTDKLTVRVINRDSGTVGSTITDTLLTHRNLRYFTTPASEFPTNDLVADDVVEEGVWAAIVIGEGVSDGLVSARENGLASWNGSNAIEVFYAQGRQETAINTYMLPYIQASLAQICSQMNAQDTAAYLQANANNATAIGLLAQAPTTLTNGVWYTLNNLRPFNQPVATAITLVGLIYMLILSFIMTMTNNAVREIIAPFLKTRSYIMYRLFSPICLYLFISFIFVMVNLPFKVHFDAHYTYAGGFFLLWFSFFLGMCSVGLATEAAITVLGPKFMAFFLIPIIIVNVSVCSLPHELQPWIYKYGVAMPFYNCNRIVRTIIFNTKNDIGMNLGILIAWIVVSFITISLGTWLFRRQSVNQHNKEVGENDSA</sequence>
<feature type="region of interest" description="Disordered" evidence="1">
    <location>
        <begin position="1"/>
        <end position="112"/>
    </location>
</feature>
<feature type="transmembrane region" description="Helical" evidence="2">
    <location>
        <begin position="332"/>
        <end position="351"/>
    </location>
</feature>
<feature type="compositionally biased region" description="Low complexity" evidence="1">
    <location>
        <begin position="1"/>
        <end position="16"/>
    </location>
</feature>
<dbReference type="AlphaFoldDB" id="A0A1E3J0M4"/>
<keyword evidence="2" id="KW-1133">Transmembrane helix</keyword>
<name>A0A1E3J0M4_9TREE</name>
<reference evidence="4 5" key="1">
    <citation type="submission" date="2016-06" db="EMBL/GenBank/DDBJ databases">
        <title>Evolution of pathogenesis and genome organization in the Tremellales.</title>
        <authorList>
            <person name="Cuomo C."/>
            <person name="Litvintseva A."/>
            <person name="Heitman J."/>
            <person name="Chen Y."/>
            <person name="Sun S."/>
            <person name="Springer D."/>
            <person name="Dromer F."/>
            <person name="Young S."/>
            <person name="Zeng Q."/>
            <person name="Chapman S."/>
            <person name="Gujja S."/>
            <person name="Saif S."/>
            <person name="Birren B."/>
        </authorList>
    </citation>
    <scope>NUCLEOTIDE SEQUENCE [LARGE SCALE GENOMIC DNA]</scope>
    <source>
        <strain evidence="4 5">CBS 7118</strain>
    </source>
</reference>
<feature type="compositionally biased region" description="Polar residues" evidence="1">
    <location>
        <begin position="60"/>
        <end position="81"/>
    </location>
</feature>
<protein>
    <submittedName>
        <fullName evidence="4">Endoplasmic reticulum protein</fullName>
    </submittedName>
</protein>
<feature type="compositionally biased region" description="Polar residues" evidence="1">
    <location>
        <begin position="17"/>
        <end position="34"/>
    </location>
</feature>
<dbReference type="Proteomes" id="UP000094819">
    <property type="component" value="Unassembled WGS sequence"/>
</dbReference>
<feature type="transmembrane region" description="Helical" evidence="2">
    <location>
        <begin position="440"/>
        <end position="460"/>
    </location>
</feature>
<dbReference type="GeneID" id="30194434"/>
<feature type="transmembrane region" description="Helical" evidence="2">
    <location>
        <begin position="497"/>
        <end position="518"/>
    </location>
</feature>
<evidence type="ECO:0000313" key="4">
    <source>
        <dbReference type="EMBL" id="ODN94362.1"/>
    </source>
</evidence>
<accession>A0A1E3J0M4</accession>
<proteinExistence type="predicted"/>
<comment type="caution">
    <text evidence="4">The sequence shown here is derived from an EMBL/GenBank/DDBJ whole genome shotgun (WGS) entry which is preliminary data.</text>
</comment>
<dbReference type="EMBL" id="AWGH01000015">
    <property type="protein sequence ID" value="ODN94362.1"/>
    <property type="molecule type" value="Genomic_DNA"/>
</dbReference>
<keyword evidence="2" id="KW-0472">Membrane</keyword>